<dbReference type="EMBL" id="FOVP01000045">
    <property type="protein sequence ID" value="SFO41254.1"/>
    <property type="molecule type" value="Genomic_DNA"/>
</dbReference>
<gene>
    <name evidence="1" type="ORF">SAMN04487859_14514</name>
</gene>
<proteinExistence type="predicted"/>
<dbReference type="Gene3D" id="1.10.238.160">
    <property type="match status" value="1"/>
</dbReference>
<dbReference type="PANTHER" id="PTHR36154:SF1">
    <property type="entry name" value="DNA-BINDING TRANSCRIPTIONAL ACTIVATOR ALPA"/>
    <property type="match status" value="1"/>
</dbReference>
<organism evidence="1 2">
    <name type="scientific">Roseovarius lutimaris</name>
    <dbReference type="NCBI Taxonomy" id="1005928"/>
    <lineage>
        <taxon>Bacteria</taxon>
        <taxon>Pseudomonadati</taxon>
        <taxon>Pseudomonadota</taxon>
        <taxon>Alphaproteobacteria</taxon>
        <taxon>Rhodobacterales</taxon>
        <taxon>Roseobacteraceae</taxon>
        <taxon>Roseovarius</taxon>
    </lineage>
</organism>
<dbReference type="Pfam" id="PF05930">
    <property type="entry name" value="Phage_AlpA"/>
    <property type="match status" value="1"/>
</dbReference>
<dbReference type="RefSeq" id="WP_092842410.1">
    <property type="nucleotide sequence ID" value="NZ_FOVP01000045.1"/>
</dbReference>
<sequence length="88" mass="9644">MADRILRQKDVQDIARLSRSTIYRQVNAGTFPAPVKLTDRLIGWHGSTISEWLAARPALIAPGGVLIFMRLQSHIQPGRLASSPPLSG</sequence>
<dbReference type="OrthoDB" id="9801242at2"/>
<dbReference type="Proteomes" id="UP000198599">
    <property type="component" value="Unassembled WGS sequence"/>
</dbReference>
<keyword evidence="2" id="KW-1185">Reference proteome</keyword>
<reference evidence="2" key="1">
    <citation type="submission" date="2016-10" db="EMBL/GenBank/DDBJ databases">
        <authorList>
            <person name="Varghese N."/>
            <person name="Submissions S."/>
        </authorList>
    </citation>
    <scope>NUCLEOTIDE SEQUENCE [LARGE SCALE GENOMIC DNA]</scope>
    <source>
        <strain evidence="2">DSM 28463</strain>
    </source>
</reference>
<dbReference type="InterPro" id="IPR052931">
    <property type="entry name" value="Prophage_regulatory_activator"/>
</dbReference>
<dbReference type="InterPro" id="IPR010260">
    <property type="entry name" value="AlpA"/>
</dbReference>
<evidence type="ECO:0000313" key="1">
    <source>
        <dbReference type="EMBL" id="SFO41254.1"/>
    </source>
</evidence>
<evidence type="ECO:0000313" key="2">
    <source>
        <dbReference type="Proteomes" id="UP000198599"/>
    </source>
</evidence>
<dbReference type="AlphaFoldDB" id="A0A1I5GYY8"/>
<dbReference type="PANTHER" id="PTHR36154">
    <property type="entry name" value="DNA-BINDING TRANSCRIPTIONAL ACTIVATOR ALPA"/>
    <property type="match status" value="1"/>
</dbReference>
<protein>
    <submittedName>
        <fullName evidence="1">Transcriptional regulator, AlpA family</fullName>
    </submittedName>
</protein>
<accession>A0A1I5GYY8</accession>
<name>A0A1I5GYY8_9RHOB</name>
<dbReference type="STRING" id="1005928.SAMN04487859_14514"/>